<evidence type="ECO:0000313" key="1">
    <source>
        <dbReference type="EMBL" id="KAK2096302.1"/>
    </source>
</evidence>
<sequence length="203" mass="23422">MAKELTEEEKQQILHSEEFLIFFDRTIRVIERALAEDSDIFFDYSGRELEEKDGGGAEEGLTEKNGHIKFTNQRRNNLFGSQVIQSEQEPYKLSDAGCKPAVEANKQRNGEDVQAGANLSFNRQFYDEHWSKHRVVTCMDWSLQHTVHGHAETKTSRVCPATFRRCVDLTNRLLFFSGPLCQLGPVSQFKVYNIQVRECDWLS</sequence>
<accession>A0ABQ9UGU3</accession>
<organism evidence="1 2">
    <name type="scientific">Saguinus oedipus</name>
    <name type="common">Cotton-top tamarin</name>
    <name type="synonym">Oedipomidas oedipus</name>
    <dbReference type="NCBI Taxonomy" id="9490"/>
    <lineage>
        <taxon>Eukaryota</taxon>
        <taxon>Metazoa</taxon>
        <taxon>Chordata</taxon>
        <taxon>Craniata</taxon>
        <taxon>Vertebrata</taxon>
        <taxon>Euteleostomi</taxon>
        <taxon>Mammalia</taxon>
        <taxon>Eutheria</taxon>
        <taxon>Euarchontoglires</taxon>
        <taxon>Primates</taxon>
        <taxon>Haplorrhini</taxon>
        <taxon>Platyrrhini</taxon>
        <taxon>Cebidae</taxon>
        <taxon>Callitrichinae</taxon>
        <taxon>Saguinus</taxon>
    </lineage>
</organism>
<proteinExistence type="predicted"/>
<name>A0ABQ9UGU3_SAGOE</name>
<protein>
    <submittedName>
        <fullName evidence="1">Uncharacterized protein</fullName>
    </submittedName>
</protein>
<comment type="caution">
    <text evidence="1">The sequence shown here is derived from an EMBL/GenBank/DDBJ whole genome shotgun (WGS) entry which is preliminary data.</text>
</comment>
<evidence type="ECO:0000313" key="2">
    <source>
        <dbReference type="Proteomes" id="UP001266305"/>
    </source>
</evidence>
<gene>
    <name evidence="1" type="ORF">P7K49_025336</name>
</gene>
<keyword evidence="2" id="KW-1185">Reference proteome</keyword>
<dbReference type="Proteomes" id="UP001266305">
    <property type="component" value="Unassembled WGS sequence"/>
</dbReference>
<dbReference type="EMBL" id="JASSZA010000012">
    <property type="protein sequence ID" value="KAK2096302.1"/>
    <property type="molecule type" value="Genomic_DNA"/>
</dbReference>
<reference evidence="1 2" key="1">
    <citation type="submission" date="2023-05" db="EMBL/GenBank/DDBJ databases">
        <title>B98-5 Cell Line De Novo Hybrid Assembly: An Optical Mapping Approach.</title>
        <authorList>
            <person name="Kananen K."/>
            <person name="Auerbach J.A."/>
            <person name="Kautto E."/>
            <person name="Blachly J.S."/>
        </authorList>
    </citation>
    <scope>NUCLEOTIDE SEQUENCE [LARGE SCALE GENOMIC DNA]</scope>
    <source>
        <strain evidence="1">B95-8</strain>
        <tissue evidence="1">Cell line</tissue>
    </source>
</reference>